<dbReference type="PANTHER" id="PTHR30429">
    <property type="entry name" value="D-METHIONINE-BINDING LIPOPROTEIN METQ"/>
    <property type="match status" value="1"/>
</dbReference>
<organism evidence="8 9">
    <name type="scientific">Clostridium thailandense</name>
    <dbReference type="NCBI Taxonomy" id="2794346"/>
    <lineage>
        <taxon>Bacteria</taxon>
        <taxon>Bacillati</taxon>
        <taxon>Bacillota</taxon>
        <taxon>Clostridia</taxon>
        <taxon>Eubacteriales</taxon>
        <taxon>Clostridiaceae</taxon>
        <taxon>Clostridium</taxon>
    </lineage>
</organism>
<feature type="chain" id="PRO_5038449906" description="Lipoprotein" evidence="7">
    <location>
        <begin position="19"/>
        <end position="272"/>
    </location>
</feature>
<comment type="similarity">
    <text evidence="6">Belongs to the nlpA lipoprotein family.</text>
</comment>
<dbReference type="InterPro" id="IPR004872">
    <property type="entry name" value="Lipoprotein_NlpA"/>
</dbReference>
<dbReference type="Pfam" id="PF03180">
    <property type="entry name" value="Lipoprotein_9"/>
    <property type="match status" value="1"/>
</dbReference>
<dbReference type="Proteomes" id="UP000694308">
    <property type="component" value="Unassembled WGS sequence"/>
</dbReference>
<evidence type="ECO:0000313" key="8">
    <source>
        <dbReference type="EMBL" id="MBV7274088.1"/>
    </source>
</evidence>
<reference evidence="8" key="1">
    <citation type="submission" date="2020-12" db="EMBL/GenBank/DDBJ databases">
        <title>Clostridium thailandense sp. nov., a novel acetogenic bacterium isolated from peat land soil in Thailand.</title>
        <authorList>
            <person name="Chaikitkaew S."/>
            <person name="Birkeland N.K."/>
        </authorList>
    </citation>
    <scope>NUCLEOTIDE SEQUENCE</scope>
    <source>
        <strain evidence="8">PL3</strain>
    </source>
</reference>
<evidence type="ECO:0000256" key="1">
    <source>
        <dbReference type="ARBA" id="ARBA00004635"/>
    </source>
</evidence>
<evidence type="ECO:0000256" key="7">
    <source>
        <dbReference type="SAM" id="SignalP"/>
    </source>
</evidence>
<evidence type="ECO:0000256" key="5">
    <source>
        <dbReference type="ARBA" id="ARBA00023288"/>
    </source>
</evidence>
<dbReference type="GO" id="GO:0016020">
    <property type="term" value="C:membrane"/>
    <property type="evidence" value="ECO:0007669"/>
    <property type="project" value="UniProtKB-SubCell"/>
</dbReference>
<evidence type="ECO:0000256" key="2">
    <source>
        <dbReference type="ARBA" id="ARBA00022729"/>
    </source>
</evidence>
<dbReference type="AlphaFoldDB" id="A0A949TX12"/>
<accession>A0A949TX12</accession>
<evidence type="ECO:0000256" key="4">
    <source>
        <dbReference type="ARBA" id="ARBA00023139"/>
    </source>
</evidence>
<keyword evidence="5 6" id="KW-0449">Lipoprotein</keyword>
<evidence type="ECO:0000313" key="9">
    <source>
        <dbReference type="Proteomes" id="UP000694308"/>
    </source>
</evidence>
<keyword evidence="4" id="KW-0564">Palmitate</keyword>
<dbReference type="PROSITE" id="PS51257">
    <property type="entry name" value="PROKAR_LIPOPROTEIN"/>
    <property type="match status" value="1"/>
</dbReference>
<gene>
    <name evidence="8" type="ORF">I6U48_14365</name>
</gene>
<dbReference type="EMBL" id="JAEEGC010000065">
    <property type="protein sequence ID" value="MBV7274088.1"/>
    <property type="molecule type" value="Genomic_DNA"/>
</dbReference>
<feature type="signal peptide" evidence="7">
    <location>
        <begin position="1"/>
        <end position="18"/>
    </location>
</feature>
<keyword evidence="2 7" id="KW-0732">Signal</keyword>
<keyword evidence="3" id="KW-0472">Membrane</keyword>
<dbReference type="PANTHER" id="PTHR30429:SF0">
    <property type="entry name" value="METHIONINE-BINDING LIPOPROTEIN METQ"/>
    <property type="match status" value="1"/>
</dbReference>
<evidence type="ECO:0000256" key="6">
    <source>
        <dbReference type="PIRNR" id="PIRNR002854"/>
    </source>
</evidence>
<keyword evidence="9" id="KW-1185">Reference proteome</keyword>
<comment type="subcellular location">
    <subcellularLocation>
        <location evidence="1">Membrane</location>
        <topology evidence="1">Lipid-anchor</topology>
    </subcellularLocation>
</comment>
<name>A0A949TX12_9CLOT</name>
<dbReference type="CDD" id="cd13597">
    <property type="entry name" value="PBP2_lipoprotein_Tp32"/>
    <property type="match status" value="1"/>
</dbReference>
<sequence length="272" mass="30157">MKRILSLIVSLIFVFALAGCGEKKAADTTASNKDNKKVIKVGASPVPHKEILEQIKPVLAKEGYDLQIVEFTDYVTPNIALNDGELDANFFQHIPYLTKFNEEKHTELDYTVKVHLEPMGVYSKKVKKLEELKDGAEIAIPNDSTNGARALKVLQSAGLIKLKDGELVSKLDITENKKNIKIKELDAPQLPRVLDDVDAAVINTNYAIQANLNPTKDAIAIESKDSPYANVIAVRKKDKDKPYIQALSKALNTPEVKKFIEDKYKGSIIPAF</sequence>
<dbReference type="PIRSF" id="PIRSF002854">
    <property type="entry name" value="MetQ"/>
    <property type="match status" value="1"/>
</dbReference>
<evidence type="ECO:0000256" key="3">
    <source>
        <dbReference type="ARBA" id="ARBA00023136"/>
    </source>
</evidence>
<comment type="caution">
    <text evidence="8">The sequence shown here is derived from an EMBL/GenBank/DDBJ whole genome shotgun (WGS) entry which is preliminary data.</text>
</comment>
<protein>
    <recommendedName>
        <fullName evidence="6">Lipoprotein</fullName>
    </recommendedName>
</protein>
<proteinExistence type="inferred from homology"/>